<evidence type="ECO:0000313" key="2">
    <source>
        <dbReference type="EMBL" id="SHN51772.1"/>
    </source>
</evidence>
<evidence type="ECO:0008006" key="4">
    <source>
        <dbReference type="Google" id="ProtNLM"/>
    </source>
</evidence>
<evidence type="ECO:0000313" key="3">
    <source>
        <dbReference type="Proteomes" id="UP000184391"/>
    </source>
</evidence>
<dbReference type="PANTHER" id="PTHR41339">
    <property type="entry name" value="LIPL48"/>
    <property type="match status" value="1"/>
</dbReference>
<dbReference type="Proteomes" id="UP000184391">
    <property type="component" value="Unassembled WGS sequence"/>
</dbReference>
<feature type="chain" id="PRO_5013360078" description="Lipoprotein" evidence="1">
    <location>
        <begin position="19"/>
        <end position="531"/>
    </location>
</feature>
<dbReference type="PANTHER" id="PTHR41339:SF1">
    <property type="entry name" value="SECRETED PROTEIN"/>
    <property type="match status" value="1"/>
</dbReference>
<sequence length="531" mass="54462">MKNIQRTLVLGCSLLALAGCGADEIVSPGTSGDINVNITNPPAPTPTPTPTPTESLVTPAAGCPTINSTGGLTDAGTITGPTGEWRVCTLPGTVDASDTLPYIPGLLYQLGGQTLVGTDQGFSSTGNNVTLSVEPGVIVFAQGQAALIVNRGNRLNANGTADRPIVWTSRDNVIGLANDNSQQQWGGVVLLGRARVSDCATGGINTDATFSQNPTCQQNLEGAAVAIPYGGANDADNSGSFTFNQIRFSGFELAPGNELQSLTTGGIGSGTVIENLQSFNSSDDGVEFFGGTVRVRNLAVIGASDDSLDVDTGAQADLDTVVVVQRSTTGDANIELDSPNGVSTPLAAFPRTRLQVNNFTFVERSNGSAQMVRARGGAALSLTNGVMDKIDGDATFCFRFDEQETLDALIGINSVVCDGGTNRQARGDRGSGANATTDAEALAAVTAGSNVNLAFTITLTGTVINGTGEAGVTPFAASGRSTFFPDRTYVGAMENAAQFQSTFGNWTCNSSILDFGSSTGACTTLPVYTDA</sequence>
<dbReference type="AlphaFoldDB" id="A0A1M7S0C9"/>
<reference evidence="3" key="1">
    <citation type="submission" date="2016-12" db="EMBL/GenBank/DDBJ databases">
        <authorList>
            <person name="Varghese N."/>
            <person name="Submissions S."/>
        </authorList>
    </citation>
    <scope>NUCLEOTIDE SEQUENCE [LARGE SCALE GENOMIC DNA]</scope>
    <source>
        <strain evidence="3">DSM 11032</strain>
    </source>
</reference>
<dbReference type="RefSeq" id="WP_072673268.1">
    <property type="nucleotide sequence ID" value="NZ_FRDF01000003.1"/>
</dbReference>
<dbReference type="OrthoDB" id="237393at2"/>
<organism evidence="2 3">
    <name type="scientific">Erythrobacter sanguineus</name>
    <dbReference type="NCBI Taxonomy" id="198312"/>
    <lineage>
        <taxon>Bacteria</taxon>
        <taxon>Pseudomonadati</taxon>
        <taxon>Pseudomonadota</taxon>
        <taxon>Alphaproteobacteria</taxon>
        <taxon>Sphingomonadales</taxon>
        <taxon>Erythrobacteraceae</taxon>
        <taxon>Erythrobacter/Porphyrobacter group</taxon>
        <taxon>Erythrobacter</taxon>
    </lineage>
</organism>
<keyword evidence="1" id="KW-0732">Signal</keyword>
<feature type="signal peptide" evidence="1">
    <location>
        <begin position="1"/>
        <end position="18"/>
    </location>
</feature>
<name>A0A1M7S0C9_9SPHN</name>
<proteinExistence type="predicted"/>
<accession>A0A1M7S0C9</accession>
<gene>
    <name evidence="2" type="ORF">SAMN02745193_00713</name>
</gene>
<evidence type="ECO:0000256" key="1">
    <source>
        <dbReference type="SAM" id="SignalP"/>
    </source>
</evidence>
<dbReference type="PROSITE" id="PS51257">
    <property type="entry name" value="PROKAR_LIPOPROTEIN"/>
    <property type="match status" value="1"/>
</dbReference>
<dbReference type="STRING" id="198312.SAMN02745193_00713"/>
<dbReference type="EMBL" id="FRDF01000003">
    <property type="protein sequence ID" value="SHN51772.1"/>
    <property type="molecule type" value="Genomic_DNA"/>
</dbReference>
<keyword evidence="3" id="KW-1185">Reference proteome</keyword>
<protein>
    <recommendedName>
        <fullName evidence="4">Lipoprotein</fullName>
    </recommendedName>
</protein>